<reference evidence="2 3" key="1">
    <citation type="journal article" date="2015" name="Microbiome">
        <title>Genomic resolution of linkages in carbon, nitrogen, and sulfur cycling among widespread estuary sediment bacteria.</title>
        <authorList>
            <person name="Baker B.J."/>
            <person name="Lazar C.S."/>
            <person name="Teske A.P."/>
            <person name="Dick G.J."/>
        </authorList>
    </citation>
    <scope>NUCLEOTIDE SEQUENCE [LARGE SCALE GENOMIC DNA]</scope>
    <source>
        <strain evidence="2">DG_24</strain>
    </source>
</reference>
<name>A0A0S7WW41_UNCT6</name>
<evidence type="ECO:0008006" key="4">
    <source>
        <dbReference type="Google" id="ProtNLM"/>
    </source>
</evidence>
<dbReference type="AlphaFoldDB" id="A0A0S7WW41"/>
<evidence type="ECO:0000313" key="2">
    <source>
        <dbReference type="EMBL" id="KPJ54362.1"/>
    </source>
</evidence>
<organism evidence="2 3">
    <name type="scientific">candidate division TA06 bacterium DG_24</name>
    <dbReference type="NCBI Taxonomy" id="1703770"/>
    <lineage>
        <taxon>Bacteria</taxon>
        <taxon>Bacteria division TA06</taxon>
    </lineage>
</organism>
<gene>
    <name evidence="2" type="ORF">AMJ39_01140</name>
</gene>
<dbReference type="Proteomes" id="UP000052008">
    <property type="component" value="Unassembled WGS sequence"/>
</dbReference>
<dbReference type="EMBL" id="LIZS01000004">
    <property type="protein sequence ID" value="KPJ54362.1"/>
    <property type="molecule type" value="Genomic_DNA"/>
</dbReference>
<evidence type="ECO:0000313" key="3">
    <source>
        <dbReference type="Proteomes" id="UP000052008"/>
    </source>
</evidence>
<comment type="caution">
    <text evidence="2">The sequence shown here is derived from an EMBL/GenBank/DDBJ whole genome shotgun (WGS) entry which is preliminary data.</text>
</comment>
<sequence>MRYRSLIWFVLATHMAVVWDVGISHCREGSPGGSGFAEQTSLRGRLAESNAGSLELPPSLSLDSSTPSTPGEVSVHDGLEDTQKKAKKSLAKAAVLSALLPGAGEWYGEDPGKARTFLIAEAAVWATYTVFLVQGRLLQDDCRLFSIAHAGANSGRGDEDYFRAIEEYRTTEEYNEDVRREARKLYPYDDDAREAYITEHLFGEEDWWEWKGAAAWGEYRSLRGRSREAFHRAAYCTAAALANRLISAVDAVMTVRMFNRGIEEPSSLRLEVEPTIAEPGIRVGICYTY</sequence>
<accession>A0A0S7WW41</accession>
<feature type="region of interest" description="Disordered" evidence="1">
    <location>
        <begin position="52"/>
        <end position="80"/>
    </location>
</feature>
<proteinExistence type="predicted"/>
<feature type="compositionally biased region" description="Low complexity" evidence="1">
    <location>
        <begin position="53"/>
        <end position="70"/>
    </location>
</feature>
<protein>
    <recommendedName>
        <fullName evidence="4">DUF5683 domain-containing protein</fullName>
    </recommendedName>
</protein>
<dbReference type="STRING" id="1703770.AMJ39_01140"/>
<evidence type="ECO:0000256" key="1">
    <source>
        <dbReference type="SAM" id="MobiDB-lite"/>
    </source>
</evidence>